<dbReference type="SUPFAM" id="SSF52047">
    <property type="entry name" value="RNI-like"/>
    <property type="match status" value="1"/>
</dbReference>
<dbReference type="GO" id="GO:0005524">
    <property type="term" value="F:ATP binding"/>
    <property type="evidence" value="ECO:0007669"/>
    <property type="project" value="UniProtKB-KW"/>
</dbReference>
<evidence type="ECO:0000256" key="2">
    <source>
        <dbReference type="ARBA" id="ARBA00004496"/>
    </source>
</evidence>
<evidence type="ECO:0000256" key="5">
    <source>
        <dbReference type="ARBA" id="ARBA00022614"/>
    </source>
</evidence>
<dbReference type="Proteomes" id="UP000298416">
    <property type="component" value="Unassembled WGS sequence"/>
</dbReference>
<reference evidence="14" key="1">
    <citation type="submission" date="2018-01" db="EMBL/GenBank/DDBJ databases">
        <authorList>
            <person name="Mao J.F."/>
        </authorList>
    </citation>
    <scope>NUCLEOTIDE SEQUENCE</scope>
    <source>
        <strain evidence="14">Huo1</strain>
        <tissue evidence="14">Leaf</tissue>
    </source>
</reference>
<evidence type="ECO:0000259" key="13">
    <source>
        <dbReference type="Pfam" id="PF23598"/>
    </source>
</evidence>
<dbReference type="InterPro" id="IPR002182">
    <property type="entry name" value="NB-ARC"/>
</dbReference>
<keyword evidence="5" id="KW-0433">Leucine-rich repeat</keyword>
<proteinExistence type="inferred from homology"/>
<keyword evidence="6" id="KW-0381">Hypersensitive response</keyword>
<dbReference type="InterPro" id="IPR036388">
    <property type="entry name" value="WH-like_DNA-bd_sf"/>
</dbReference>
<protein>
    <recommendedName>
        <fullName evidence="16">Disease resistance protein RPM1</fullName>
    </recommendedName>
</protein>
<dbReference type="PANTHER" id="PTHR23155:SF1152">
    <property type="entry name" value="AAA+ ATPASE DOMAIN-CONTAINING PROTEIN"/>
    <property type="match status" value="1"/>
</dbReference>
<comment type="caution">
    <text evidence="14">The sequence shown here is derived from an EMBL/GenBank/DDBJ whole genome shotgun (WGS) entry which is preliminary data.</text>
</comment>
<dbReference type="SUPFAM" id="SSF52540">
    <property type="entry name" value="P-loop containing nucleoside triphosphate hydrolases"/>
    <property type="match status" value="1"/>
</dbReference>
<dbReference type="GO" id="GO:0005737">
    <property type="term" value="C:cytoplasm"/>
    <property type="evidence" value="ECO:0007669"/>
    <property type="project" value="UniProtKB-SubCell"/>
</dbReference>
<gene>
    <name evidence="14" type="ORF">SASPL_107539</name>
</gene>
<evidence type="ECO:0000256" key="1">
    <source>
        <dbReference type="ARBA" id="ARBA00002074"/>
    </source>
</evidence>
<dbReference type="PANTHER" id="PTHR23155">
    <property type="entry name" value="DISEASE RESISTANCE PROTEIN RP"/>
    <property type="match status" value="1"/>
</dbReference>
<dbReference type="Gene3D" id="1.10.10.10">
    <property type="entry name" value="Winged helix-like DNA-binding domain superfamily/Winged helix DNA-binding domain"/>
    <property type="match status" value="1"/>
</dbReference>
<dbReference type="PRINTS" id="PR00364">
    <property type="entry name" value="DISEASERSIST"/>
</dbReference>
<evidence type="ECO:0000259" key="12">
    <source>
        <dbReference type="Pfam" id="PF23559"/>
    </source>
</evidence>
<keyword evidence="9" id="KW-0611">Plant defense</keyword>
<keyword evidence="7" id="KW-0677">Repeat</keyword>
<comment type="function">
    <text evidence="1">Confers resistance to late blight (Phytophthora infestans) races carrying the avirulence gene Avr1. Resistance proteins guard the plant against pathogens that contain an appropriate avirulence protein via an indirect interaction with this avirulence protein. That triggers a defense system including the hypersensitive response, which restricts the pathogen growth.</text>
</comment>
<feature type="domain" description="Disease resistance R13L4/SHOC-2-like LRR" evidence="13">
    <location>
        <begin position="516"/>
        <end position="702"/>
    </location>
</feature>
<dbReference type="Gene3D" id="1.20.5.4130">
    <property type="match status" value="1"/>
</dbReference>
<feature type="domain" description="Disease resistance protein winged helix" evidence="12">
    <location>
        <begin position="380"/>
        <end position="435"/>
    </location>
</feature>
<name>A0A8X8YBH5_SALSN</name>
<keyword evidence="15" id="KW-1185">Reference proteome</keyword>
<keyword evidence="10" id="KW-0067">ATP-binding</keyword>
<dbReference type="Gene3D" id="3.80.10.10">
    <property type="entry name" value="Ribonuclease Inhibitor"/>
    <property type="match status" value="1"/>
</dbReference>
<dbReference type="Pfam" id="PF00931">
    <property type="entry name" value="NB-ARC"/>
    <property type="match status" value="1"/>
</dbReference>
<sequence length="879" mass="101120">MAYAAVASLSHTIDIFLNYHQHSISPQLKGAITSLRKHTVFLQTFFDEFPDKTDLWEEIISEATYMAERIIELQLSDSLLESTVGSSRSKPEQGKYQLPYGFEEVKRVSKEIESIVGELKGTKTMDGPDDELIEIISRLRQGHEEPLRTIAIYGEEGVGKTTLARNAYNDPLIMEHFDIRAWATVSSEYDRPQLIRNLLRSMKVDFSSNTENKNGLVRTLFDKLKGRRYLIVLDGFSNFERLNLNMFPSENNGSRIILTTRSHVSMKMVDHFHKVGFMGEDNAWNVIRENIFKGDPCPSQLVSAGKMIARSCRWVPNCIEVVSGILAAADQTEAAWEDISENIKFAASDYGNRQSRILSLAYTYLPHHLRPCFLYLGIYHNINVSKLVKIWVAEGFLNESEGKSFEETGEEYVEDLVRRNLVLVTKRKSNGRVKRIESDIRLFYVCLNQGHVDSFIHHINSFDKQAMPMELKSCRRSIYFDRPEGYDFLEGVYGSTIRTLVLRLGMSNHQRGFRLSIENASLLRILDLSNDYNYDLSNAYYFDLPEEVFELFHLRYLAFHSGFSISEAISNLENLQTLIIHPRDSDCIFTNLPEGIWRMPQLRHLRVFRFELPSSLGALEDLQTLSRVVDFTCSREHLKMIPNLKKLALFYTNMSRDYELNNLIYLEKLEALKIEVDCSFVGKHNMRCVLPPKLRSLNLCGLQLPWGDMKIVASLPNLQVLKLRKLACIGKTWEISERGFGKLTYLLIQESNLEHWIMEPSHFPRLKSLVLHHCRHLNNVPYDMGKIPTLECIELDDDSLLHSAKWIREHRRSLGYNPLSVYYKDRFAEFLLPGYQGAASICLDKYLRATSSGGGNAFNINRLLRVCGVFSGEGAQREE</sequence>
<evidence type="ECO:0000256" key="10">
    <source>
        <dbReference type="ARBA" id="ARBA00022840"/>
    </source>
</evidence>
<comment type="similarity">
    <text evidence="3">Belongs to the disease resistance NB-LRR family.</text>
</comment>
<dbReference type="GO" id="GO:0009626">
    <property type="term" value="P:plant-type hypersensitive response"/>
    <property type="evidence" value="ECO:0007669"/>
    <property type="project" value="UniProtKB-KW"/>
</dbReference>
<evidence type="ECO:0000256" key="4">
    <source>
        <dbReference type="ARBA" id="ARBA00022490"/>
    </source>
</evidence>
<dbReference type="AlphaFoldDB" id="A0A8X8YBH5"/>
<dbReference type="EMBL" id="PNBA02000003">
    <property type="protein sequence ID" value="KAG6429488.1"/>
    <property type="molecule type" value="Genomic_DNA"/>
</dbReference>
<evidence type="ECO:0000256" key="3">
    <source>
        <dbReference type="ARBA" id="ARBA00008894"/>
    </source>
</evidence>
<evidence type="ECO:0000256" key="9">
    <source>
        <dbReference type="ARBA" id="ARBA00022821"/>
    </source>
</evidence>
<dbReference type="InterPro" id="IPR055414">
    <property type="entry name" value="LRR_R13L4/SHOC2-like"/>
</dbReference>
<feature type="domain" description="NB-ARC" evidence="11">
    <location>
        <begin position="134"/>
        <end position="293"/>
    </location>
</feature>
<evidence type="ECO:0000256" key="6">
    <source>
        <dbReference type="ARBA" id="ARBA00022667"/>
    </source>
</evidence>
<evidence type="ECO:0008006" key="16">
    <source>
        <dbReference type="Google" id="ProtNLM"/>
    </source>
</evidence>
<dbReference type="Gene3D" id="3.40.50.300">
    <property type="entry name" value="P-loop containing nucleotide triphosphate hydrolases"/>
    <property type="match status" value="1"/>
</dbReference>
<keyword evidence="4" id="KW-0963">Cytoplasm</keyword>
<evidence type="ECO:0000313" key="15">
    <source>
        <dbReference type="Proteomes" id="UP000298416"/>
    </source>
</evidence>
<dbReference type="Pfam" id="PF23598">
    <property type="entry name" value="LRR_14"/>
    <property type="match status" value="1"/>
</dbReference>
<dbReference type="GO" id="GO:0043531">
    <property type="term" value="F:ADP binding"/>
    <property type="evidence" value="ECO:0007669"/>
    <property type="project" value="InterPro"/>
</dbReference>
<reference evidence="14" key="2">
    <citation type="submission" date="2020-08" db="EMBL/GenBank/DDBJ databases">
        <title>Plant Genome Project.</title>
        <authorList>
            <person name="Zhang R.-G."/>
        </authorList>
    </citation>
    <scope>NUCLEOTIDE SEQUENCE</scope>
    <source>
        <strain evidence="14">Huo1</strain>
        <tissue evidence="14">Leaf</tissue>
    </source>
</reference>
<evidence type="ECO:0000256" key="8">
    <source>
        <dbReference type="ARBA" id="ARBA00022741"/>
    </source>
</evidence>
<comment type="subcellular location">
    <subcellularLocation>
        <location evidence="2">Cytoplasm</location>
    </subcellularLocation>
</comment>
<accession>A0A8X8YBH5</accession>
<evidence type="ECO:0000259" key="11">
    <source>
        <dbReference type="Pfam" id="PF00931"/>
    </source>
</evidence>
<dbReference type="InterPro" id="IPR044974">
    <property type="entry name" value="Disease_R_plants"/>
</dbReference>
<evidence type="ECO:0000256" key="7">
    <source>
        <dbReference type="ARBA" id="ARBA00022737"/>
    </source>
</evidence>
<dbReference type="InterPro" id="IPR032675">
    <property type="entry name" value="LRR_dom_sf"/>
</dbReference>
<dbReference type="FunFam" id="1.10.10.10:FF:000322">
    <property type="entry name" value="Probable disease resistance protein At1g63360"/>
    <property type="match status" value="1"/>
</dbReference>
<dbReference type="InterPro" id="IPR027417">
    <property type="entry name" value="P-loop_NTPase"/>
</dbReference>
<dbReference type="InterPro" id="IPR058922">
    <property type="entry name" value="WHD_DRP"/>
</dbReference>
<keyword evidence="8" id="KW-0547">Nucleotide-binding</keyword>
<evidence type="ECO:0000313" key="14">
    <source>
        <dbReference type="EMBL" id="KAG6429488.1"/>
    </source>
</evidence>
<organism evidence="14">
    <name type="scientific">Salvia splendens</name>
    <name type="common">Scarlet sage</name>
    <dbReference type="NCBI Taxonomy" id="180675"/>
    <lineage>
        <taxon>Eukaryota</taxon>
        <taxon>Viridiplantae</taxon>
        <taxon>Streptophyta</taxon>
        <taxon>Embryophyta</taxon>
        <taxon>Tracheophyta</taxon>
        <taxon>Spermatophyta</taxon>
        <taxon>Magnoliopsida</taxon>
        <taxon>eudicotyledons</taxon>
        <taxon>Gunneridae</taxon>
        <taxon>Pentapetalae</taxon>
        <taxon>asterids</taxon>
        <taxon>lamiids</taxon>
        <taxon>Lamiales</taxon>
        <taxon>Lamiaceae</taxon>
        <taxon>Nepetoideae</taxon>
        <taxon>Mentheae</taxon>
        <taxon>Salviinae</taxon>
        <taxon>Salvia</taxon>
        <taxon>Salvia subgen. Calosphace</taxon>
        <taxon>core Calosphace</taxon>
    </lineage>
</organism>
<dbReference type="Pfam" id="PF23559">
    <property type="entry name" value="WHD_DRP"/>
    <property type="match status" value="1"/>
</dbReference>